<dbReference type="SMART" id="SM01218">
    <property type="entry name" value="FoP_duplication"/>
    <property type="match status" value="1"/>
</dbReference>
<dbReference type="Pfam" id="PF13865">
    <property type="entry name" value="FoP_duplication"/>
    <property type="match status" value="1"/>
</dbReference>
<feature type="compositionally biased region" description="Basic and acidic residues" evidence="2">
    <location>
        <begin position="59"/>
        <end position="74"/>
    </location>
</feature>
<evidence type="ECO:0000313" key="4">
    <source>
        <dbReference type="EMBL" id="EPZ31076.1"/>
    </source>
</evidence>
<evidence type="ECO:0000256" key="2">
    <source>
        <dbReference type="SAM" id="MobiDB-lite"/>
    </source>
</evidence>
<evidence type="ECO:0000313" key="5">
    <source>
        <dbReference type="EMBL" id="RKP21067.1"/>
    </source>
</evidence>
<organism evidence="4 6">
    <name type="scientific">Rozella allomycis (strain CSF55)</name>
    <dbReference type="NCBI Taxonomy" id="988480"/>
    <lineage>
        <taxon>Eukaryota</taxon>
        <taxon>Fungi</taxon>
        <taxon>Fungi incertae sedis</taxon>
        <taxon>Cryptomycota</taxon>
        <taxon>Cryptomycota incertae sedis</taxon>
        <taxon>Rozella</taxon>
    </lineage>
</organism>
<feature type="region of interest" description="Disordered" evidence="2">
    <location>
        <begin position="1"/>
        <end position="113"/>
    </location>
</feature>
<evidence type="ECO:0000256" key="1">
    <source>
        <dbReference type="ARBA" id="ARBA00022884"/>
    </source>
</evidence>
<evidence type="ECO:0000313" key="6">
    <source>
        <dbReference type="Proteomes" id="UP000030755"/>
    </source>
</evidence>
<dbReference type="EMBL" id="KE561313">
    <property type="protein sequence ID" value="EPZ31076.1"/>
    <property type="molecule type" value="Genomic_DNA"/>
</dbReference>
<dbReference type="InterPro" id="IPR025715">
    <property type="entry name" value="FoP_C"/>
</dbReference>
<feature type="domain" description="Chromatin target of PRMT1 protein C-terminal" evidence="3">
    <location>
        <begin position="54"/>
        <end position="147"/>
    </location>
</feature>
<keyword evidence="6" id="KW-1185">Reference proteome</keyword>
<evidence type="ECO:0000259" key="3">
    <source>
        <dbReference type="SMART" id="SM01218"/>
    </source>
</evidence>
<dbReference type="EMBL" id="ML004992">
    <property type="protein sequence ID" value="RKP21067.1"/>
    <property type="molecule type" value="Genomic_DNA"/>
</dbReference>
<reference evidence="4 6" key="1">
    <citation type="journal article" date="2013" name="Curr. Biol.">
        <title>Shared signatures of parasitism and phylogenomics unite Cryptomycota and microsporidia.</title>
        <authorList>
            <person name="James T.Y."/>
            <person name="Pelin A."/>
            <person name="Bonen L."/>
            <person name="Ahrendt S."/>
            <person name="Sain D."/>
            <person name="Corradi N."/>
            <person name="Stajich J.E."/>
        </authorList>
    </citation>
    <scope>NUCLEOTIDE SEQUENCE [LARGE SCALE GENOMIC DNA]</scope>
    <source>
        <strain evidence="4 6">CSF55</strain>
        <strain evidence="4 6">CSF55</strain>
    </source>
</reference>
<keyword evidence="1" id="KW-0694">RNA-binding</keyword>
<dbReference type="HOGENOM" id="CLU_1759854_0_0_1"/>
<evidence type="ECO:0000313" key="7">
    <source>
        <dbReference type="Proteomes" id="UP000281549"/>
    </source>
</evidence>
<reference evidence="7" key="2">
    <citation type="journal article" date="2018" name="Nat. Microbiol.">
        <title>Leveraging single-cell genomics to expand the fungal tree of life.</title>
        <authorList>
            <person name="Ahrendt S.R."/>
            <person name="Quandt C.A."/>
            <person name="Ciobanu D."/>
            <person name="Clum A."/>
            <person name="Salamov A."/>
            <person name="Andreopoulos B."/>
            <person name="Cheng J.F."/>
            <person name="Woyke T."/>
            <person name="Pelin A."/>
            <person name="Henrissat B."/>
            <person name="Reynolds N.K."/>
            <person name="Benny G.L."/>
            <person name="Smith M.E."/>
            <person name="James T.Y."/>
            <person name="Grigoriev I.V."/>
        </authorList>
    </citation>
    <scope>NUCLEOTIDE SEQUENCE [LARGE SCALE GENOMIC DNA]</scope>
    <source>
        <strain evidence="7">CSF55</strain>
    </source>
</reference>
<feature type="compositionally biased region" description="Basic and acidic residues" evidence="2">
    <location>
        <begin position="29"/>
        <end position="38"/>
    </location>
</feature>
<dbReference type="Proteomes" id="UP000281549">
    <property type="component" value="Unassembled WGS sequence"/>
</dbReference>
<accession>A0A075AMY7</accession>
<sequence>MTRPTEKRHVSNGQRSDDRNSNFQNKRRIFVDNKKSLSERFQSVSEERRKNMISRKRDRFSVPEKMPMKRDLRPRGSNSNFHGRGNFRGSSSASRSKNLSRISRNNKMPLDKEKLDADLDKYMMKNENFAKAKLDEELDNYMAMDEKE</sequence>
<protein>
    <recommendedName>
        <fullName evidence="3">Chromatin target of PRMT1 protein C-terminal domain-containing protein</fullName>
    </recommendedName>
</protein>
<dbReference type="AlphaFoldDB" id="A0A075AMY7"/>
<dbReference type="Proteomes" id="UP000030755">
    <property type="component" value="Unassembled WGS sequence"/>
</dbReference>
<feature type="compositionally biased region" description="Basic and acidic residues" evidence="2">
    <location>
        <begin position="1"/>
        <end position="20"/>
    </location>
</feature>
<feature type="compositionally biased region" description="Low complexity" evidence="2">
    <location>
        <begin position="88"/>
        <end position="103"/>
    </location>
</feature>
<dbReference type="GO" id="GO:0003723">
    <property type="term" value="F:RNA binding"/>
    <property type="evidence" value="ECO:0007669"/>
    <property type="project" value="UniProtKB-KW"/>
</dbReference>
<gene>
    <name evidence="4" type="ORF">O9G_004650</name>
    <name evidence="5" type="ORF">ROZALSC1DRAFT_27490</name>
</gene>
<name>A0A075AMY7_ROZAC</name>
<reference evidence="5" key="3">
    <citation type="submission" date="2018-08" db="EMBL/GenBank/DDBJ databases">
        <title>Leveraging single-cell genomics to expand the Fungal Tree of Life.</title>
        <authorList>
            <consortium name="DOE Joint Genome Institute"/>
            <person name="Ahrendt S.R."/>
            <person name="Quandt C.A."/>
            <person name="Ciobanu D."/>
            <person name="Clum A."/>
            <person name="Salamov A."/>
            <person name="Andreopoulos B."/>
            <person name="Cheng J.-F."/>
            <person name="Woyke T."/>
            <person name="Pelin A."/>
            <person name="Henrissat B."/>
            <person name="Reynolds N."/>
            <person name="Benny G.L."/>
            <person name="Smith M.E."/>
            <person name="James T.Y."/>
            <person name="Grigoriev I.V."/>
        </authorList>
    </citation>
    <scope>NUCLEOTIDE SEQUENCE</scope>
    <source>
        <strain evidence="5">CSF55</strain>
    </source>
</reference>
<proteinExistence type="predicted"/>